<feature type="region of interest" description="Disordered" evidence="1">
    <location>
        <begin position="293"/>
        <end position="330"/>
    </location>
</feature>
<dbReference type="AlphaFoldDB" id="A0A8K0CAR2"/>
<feature type="compositionally biased region" description="Polar residues" evidence="1">
    <location>
        <begin position="176"/>
        <end position="186"/>
    </location>
</feature>
<feature type="region of interest" description="Disordered" evidence="1">
    <location>
        <begin position="432"/>
        <end position="462"/>
    </location>
</feature>
<feature type="compositionally biased region" description="Low complexity" evidence="1">
    <location>
        <begin position="446"/>
        <end position="457"/>
    </location>
</feature>
<sequence length="756" mass="84027">MTEVKYYPDGSSSDELGFEFEDSPPTPNQKNAGVTAKSSSSSTSPRDYVYEYDRELEANKKWMEQQFQGDPSIMMAAGYGYEMEFERAPLEDIKEEEVTDFDPTSSRIGSVGSQKESGGSLGSVKDSFSSTPEYDVLAGRKYFTRSGEHDDVSMSSLQEFENLERAMSLENRRCHQGSQDSSSNGSFGKRYYASRSGQGDDVSVSSLKEFEGLEKACIAVHKIEQKVKEEEAMLAQIDEGQESIASESESCETMSGTDKKLIPDSDEEDYEKRMFEIDEIIRQAQSNVEKFIDIKEDDKPESIGRGDSLEEVSKVPDLDLDTPLTKTTSKVQWSATDDVMATSTDSLDLKLEKPSRHDSADSLDQKTAADIMTASTDSIEFQMQQKSTKDTIMTDSIEFKDIPDQSYMMTSSDSLELATGTGAQAAGLLTDSMDEDGSRIGTHDYSSSSTGKDFSSSVKEDQGDFREQLGLEGTDPLDVSSSTATHATCQYETDSVFSGSFTSGGSNTMVSSTDTIDPTGSHVREAVDLAAAVRKVWFDDDSEAAGRRYTTEYIDDSSKPYVTEVIEPCEDDDVYSHTIHRRVELPPEIRKVTFKGPDADEQLRRYMQEFGEGEDVQETEEVDADGNVHVKRVVQKRYIVKSDDVDDPKQMSEYLQQVGQKEPDWEGQGVIKRTYTDGQGTKTIYTQQFGLKQMEGQDPTSAVHSLLSSIAGDTAGLSKDPHYEPIMIFHQVDSIASRNPKTNLISFPKFYFILIF</sequence>
<name>A0A8K0CAR2_IGNLU</name>
<feature type="compositionally biased region" description="Polar residues" evidence="1">
    <location>
        <begin position="243"/>
        <end position="256"/>
    </location>
</feature>
<keyword evidence="3" id="KW-1185">Reference proteome</keyword>
<feature type="region of interest" description="Disordered" evidence="1">
    <location>
        <begin position="1"/>
        <end position="48"/>
    </location>
</feature>
<dbReference type="EMBL" id="VTPC01090994">
    <property type="protein sequence ID" value="KAF2880255.1"/>
    <property type="molecule type" value="Genomic_DNA"/>
</dbReference>
<evidence type="ECO:0000313" key="3">
    <source>
        <dbReference type="Proteomes" id="UP000801492"/>
    </source>
</evidence>
<evidence type="ECO:0000256" key="1">
    <source>
        <dbReference type="SAM" id="MobiDB-lite"/>
    </source>
</evidence>
<organism evidence="2 3">
    <name type="scientific">Ignelater luminosus</name>
    <name type="common">Cucubano</name>
    <name type="synonym">Pyrophorus luminosus</name>
    <dbReference type="NCBI Taxonomy" id="2038154"/>
    <lineage>
        <taxon>Eukaryota</taxon>
        <taxon>Metazoa</taxon>
        <taxon>Ecdysozoa</taxon>
        <taxon>Arthropoda</taxon>
        <taxon>Hexapoda</taxon>
        <taxon>Insecta</taxon>
        <taxon>Pterygota</taxon>
        <taxon>Neoptera</taxon>
        <taxon>Endopterygota</taxon>
        <taxon>Coleoptera</taxon>
        <taxon>Polyphaga</taxon>
        <taxon>Elateriformia</taxon>
        <taxon>Elateroidea</taxon>
        <taxon>Elateridae</taxon>
        <taxon>Agrypninae</taxon>
        <taxon>Pyrophorini</taxon>
        <taxon>Ignelater</taxon>
    </lineage>
</organism>
<feature type="compositionally biased region" description="Basic and acidic residues" evidence="1">
    <location>
        <begin position="293"/>
        <end position="317"/>
    </location>
</feature>
<dbReference type="OrthoDB" id="20872at2759"/>
<reference evidence="2" key="1">
    <citation type="submission" date="2019-08" db="EMBL/GenBank/DDBJ databases">
        <title>The genome of the North American firefly Photinus pyralis.</title>
        <authorList>
            <consortium name="Photinus pyralis genome working group"/>
            <person name="Fallon T.R."/>
            <person name="Sander Lower S.E."/>
            <person name="Weng J.-K."/>
        </authorList>
    </citation>
    <scope>NUCLEOTIDE SEQUENCE</scope>
    <source>
        <strain evidence="2">TRF0915ILg1</strain>
        <tissue evidence="2">Whole body</tissue>
    </source>
</reference>
<feature type="region of interest" description="Disordered" evidence="1">
    <location>
        <begin position="95"/>
        <end position="128"/>
    </location>
</feature>
<feature type="region of interest" description="Disordered" evidence="1">
    <location>
        <begin position="342"/>
        <end position="366"/>
    </location>
</feature>
<feature type="region of interest" description="Disordered" evidence="1">
    <location>
        <begin position="240"/>
        <end position="267"/>
    </location>
</feature>
<comment type="caution">
    <text evidence="2">The sequence shown here is derived from an EMBL/GenBank/DDBJ whole genome shotgun (WGS) entry which is preliminary data.</text>
</comment>
<protein>
    <submittedName>
        <fullName evidence="2">Uncharacterized protein</fullName>
    </submittedName>
</protein>
<proteinExistence type="predicted"/>
<feature type="compositionally biased region" description="Polar residues" evidence="1">
    <location>
        <begin position="102"/>
        <end position="117"/>
    </location>
</feature>
<dbReference type="Proteomes" id="UP000801492">
    <property type="component" value="Unassembled WGS sequence"/>
</dbReference>
<gene>
    <name evidence="2" type="ORF">ILUMI_25917</name>
</gene>
<accession>A0A8K0CAR2</accession>
<feature type="compositionally biased region" description="Basic and acidic residues" evidence="1">
    <location>
        <begin position="347"/>
        <end position="364"/>
    </location>
</feature>
<feature type="region of interest" description="Disordered" evidence="1">
    <location>
        <begin position="171"/>
        <end position="202"/>
    </location>
</feature>
<evidence type="ECO:0000313" key="2">
    <source>
        <dbReference type="EMBL" id="KAF2880255.1"/>
    </source>
</evidence>